<dbReference type="CDD" id="cd06173">
    <property type="entry name" value="MFS_MefA_like"/>
    <property type="match status" value="1"/>
</dbReference>
<keyword evidence="6 7" id="KW-0472">Membrane</keyword>
<accession>A0ABZ0HY22</accession>
<dbReference type="SUPFAM" id="SSF103473">
    <property type="entry name" value="MFS general substrate transporter"/>
    <property type="match status" value="1"/>
</dbReference>
<dbReference type="Proteomes" id="UP001626536">
    <property type="component" value="Plasmid pRX1"/>
</dbReference>
<evidence type="ECO:0000256" key="4">
    <source>
        <dbReference type="ARBA" id="ARBA00022692"/>
    </source>
</evidence>
<sequence>MTGRAASLPRAWRIYAVCNFISQIGTWMQSTAQAWLVLELTGSSELLGFLVAIQYFPAVVLAIPAGKVADRWGRRNLLLYGQAAMAMLAGGLAAVVAAEKATYPVLAGFALLLGIGNALSQPARIAMAATLAGGEGAGTHGRVRAAGMATLSFNLARILGPALAGFAIAAYGPTFAFAINALSFLPLLLFLAGMDADDRVSSSLRGSGRAAFSLLWTNLSTRIPLLTVAVVGVFAINVQTLVPAYARFGLGLDANGFGLLMGAFGVGACLGGFLQWRWPAASIWRPLAAAAGLGLCLAALSATHRFPLAALILTGFGVCTATVLSSASAAVQRLVPDHLRNAATALQVTIVLGANPLGSALTGWMIELFGPNGGSAVLGAITLAAVMALTFTHRLHAVGALNAVKHGFAQKLQPARSTSAAKAAVRSAGRVSDGA</sequence>
<dbReference type="Gene3D" id="1.20.1250.20">
    <property type="entry name" value="MFS general substrate transporter like domains"/>
    <property type="match status" value="1"/>
</dbReference>
<evidence type="ECO:0000256" key="3">
    <source>
        <dbReference type="ARBA" id="ARBA00022475"/>
    </source>
</evidence>
<dbReference type="InterPro" id="IPR036259">
    <property type="entry name" value="MFS_trans_sf"/>
</dbReference>
<feature type="transmembrane region" description="Helical" evidence="7">
    <location>
        <begin position="46"/>
        <end position="65"/>
    </location>
</feature>
<keyword evidence="9" id="KW-0614">Plasmid</keyword>
<evidence type="ECO:0000259" key="8">
    <source>
        <dbReference type="PROSITE" id="PS50850"/>
    </source>
</evidence>
<organism evidence="9 10">
    <name type="scientific">Methylocapsa polymorpha</name>
    <dbReference type="NCBI Taxonomy" id="3080828"/>
    <lineage>
        <taxon>Bacteria</taxon>
        <taxon>Pseudomonadati</taxon>
        <taxon>Pseudomonadota</taxon>
        <taxon>Alphaproteobacteria</taxon>
        <taxon>Hyphomicrobiales</taxon>
        <taxon>Beijerinckiaceae</taxon>
        <taxon>Methylocapsa</taxon>
    </lineage>
</organism>
<geneLocation type="plasmid" evidence="9 10">
    <name>pRX1</name>
</geneLocation>
<name>A0ABZ0HY22_9HYPH</name>
<feature type="transmembrane region" description="Helical" evidence="7">
    <location>
        <begin position="77"/>
        <end position="95"/>
    </location>
</feature>
<feature type="transmembrane region" description="Helical" evidence="7">
    <location>
        <begin position="308"/>
        <end position="331"/>
    </location>
</feature>
<keyword evidence="3" id="KW-1003">Cell membrane</keyword>
<evidence type="ECO:0000313" key="9">
    <source>
        <dbReference type="EMBL" id="WOJ91826.1"/>
    </source>
</evidence>
<dbReference type="InterPro" id="IPR020846">
    <property type="entry name" value="MFS_dom"/>
</dbReference>
<evidence type="ECO:0000256" key="1">
    <source>
        <dbReference type="ARBA" id="ARBA00004651"/>
    </source>
</evidence>
<feature type="transmembrane region" description="Helical" evidence="7">
    <location>
        <begin position="372"/>
        <end position="391"/>
    </location>
</feature>
<dbReference type="PROSITE" id="PS00216">
    <property type="entry name" value="SUGAR_TRANSPORT_1"/>
    <property type="match status" value="1"/>
</dbReference>
<feature type="transmembrane region" description="Helical" evidence="7">
    <location>
        <begin position="343"/>
        <end position="366"/>
    </location>
</feature>
<evidence type="ECO:0000256" key="6">
    <source>
        <dbReference type="ARBA" id="ARBA00023136"/>
    </source>
</evidence>
<dbReference type="InterPro" id="IPR010290">
    <property type="entry name" value="TM_effector"/>
</dbReference>
<dbReference type="RefSeq" id="WP_318655253.1">
    <property type="nucleotide sequence ID" value="NZ_CP136863.1"/>
</dbReference>
<comment type="subcellular location">
    <subcellularLocation>
        <location evidence="1">Cell membrane</location>
        <topology evidence="1">Multi-pass membrane protein</topology>
    </subcellularLocation>
</comment>
<feature type="transmembrane region" description="Helical" evidence="7">
    <location>
        <begin position="283"/>
        <end position="302"/>
    </location>
</feature>
<dbReference type="EMBL" id="CP136863">
    <property type="protein sequence ID" value="WOJ91826.1"/>
    <property type="molecule type" value="Genomic_DNA"/>
</dbReference>
<evidence type="ECO:0000313" key="10">
    <source>
        <dbReference type="Proteomes" id="UP001626536"/>
    </source>
</evidence>
<feature type="transmembrane region" description="Helical" evidence="7">
    <location>
        <begin position="214"/>
        <end position="236"/>
    </location>
</feature>
<keyword evidence="5 7" id="KW-1133">Transmembrane helix</keyword>
<feature type="transmembrane region" description="Helical" evidence="7">
    <location>
        <begin position="256"/>
        <end position="276"/>
    </location>
</feature>
<dbReference type="PANTHER" id="PTHR23513">
    <property type="entry name" value="INTEGRAL MEMBRANE EFFLUX PROTEIN-RELATED"/>
    <property type="match status" value="1"/>
</dbReference>
<dbReference type="PANTHER" id="PTHR23513:SF11">
    <property type="entry name" value="STAPHYLOFERRIN A TRANSPORTER"/>
    <property type="match status" value="1"/>
</dbReference>
<gene>
    <name evidence="9" type="ORF">RZS28_19055</name>
</gene>
<evidence type="ECO:0000256" key="5">
    <source>
        <dbReference type="ARBA" id="ARBA00022989"/>
    </source>
</evidence>
<feature type="transmembrane region" description="Helical" evidence="7">
    <location>
        <begin position="175"/>
        <end position="193"/>
    </location>
</feature>
<keyword evidence="10" id="KW-1185">Reference proteome</keyword>
<keyword evidence="2" id="KW-0813">Transport</keyword>
<feature type="transmembrane region" description="Helical" evidence="7">
    <location>
        <begin position="151"/>
        <end position="169"/>
    </location>
</feature>
<keyword evidence="4 7" id="KW-0812">Transmembrane</keyword>
<feature type="transmembrane region" description="Helical" evidence="7">
    <location>
        <begin position="101"/>
        <end position="119"/>
    </location>
</feature>
<evidence type="ECO:0000256" key="2">
    <source>
        <dbReference type="ARBA" id="ARBA00022448"/>
    </source>
</evidence>
<dbReference type="PROSITE" id="PS50850">
    <property type="entry name" value="MFS"/>
    <property type="match status" value="1"/>
</dbReference>
<proteinExistence type="predicted"/>
<dbReference type="Pfam" id="PF05977">
    <property type="entry name" value="MFS_3"/>
    <property type="match status" value="1"/>
</dbReference>
<protein>
    <submittedName>
        <fullName evidence="9">MFS transporter</fullName>
    </submittedName>
</protein>
<reference evidence="9 10" key="1">
    <citation type="submission" date="2023-10" db="EMBL/GenBank/DDBJ databases">
        <title>Novel methanotroph of the genus Methylocapsa from a subarctic wetland.</title>
        <authorList>
            <person name="Belova S.E."/>
            <person name="Oshkin I.Y."/>
            <person name="Miroshnikov K."/>
            <person name="Dedysh S.N."/>
        </authorList>
    </citation>
    <scope>NUCLEOTIDE SEQUENCE [LARGE SCALE GENOMIC DNA]</scope>
    <source>
        <strain evidence="9 10">RX1</strain>
        <plasmid evidence="9 10">pRX1</plasmid>
    </source>
</reference>
<dbReference type="InterPro" id="IPR005829">
    <property type="entry name" value="Sugar_transporter_CS"/>
</dbReference>
<evidence type="ECO:0000256" key="7">
    <source>
        <dbReference type="SAM" id="Phobius"/>
    </source>
</evidence>
<feature type="domain" description="Major facilitator superfamily (MFS) profile" evidence="8">
    <location>
        <begin position="11"/>
        <end position="397"/>
    </location>
</feature>